<dbReference type="Proteomes" id="UP000663848">
    <property type="component" value="Unassembled WGS sequence"/>
</dbReference>
<reference evidence="1" key="1">
    <citation type="submission" date="2021-02" db="EMBL/GenBank/DDBJ databases">
        <authorList>
            <person name="Nowell W R."/>
        </authorList>
    </citation>
    <scope>NUCLEOTIDE SEQUENCE</scope>
</reference>
<feature type="non-terminal residue" evidence="1">
    <location>
        <position position="1"/>
    </location>
</feature>
<name>A0A822F7Q0_9BILA</name>
<proteinExistence type="predicted"/>
<protein>
    <submittedName>
        <fullName evidence="1">Uncharacterized protein</fullName>
    </submittedName>
</protein>
<gene>
    <name evidence="1" type="ORF">QYT958_LOCUS46047</name>
    <name evidence="2" type="ORF">QYT958_LOCUS46782</name>
</gene>
<evidence type="ECO:0000313" key="2">
    <source>
        <dbReference type="EMBL" id="CAF5130634.1"/>
    </source>
</evidence>
<evidence type="ECO:0000313" key="1">
    <source>
        <dbReference type="EMBL" id="CAF5120896.1"/>
    </source>
</evidence>
<comment type="caution">
    <text evidence="1">The sequence shown here is derived from an EMBL/GenBank/DDBJ whole genome shotgun (WGS) entry which is preliminary data.</text>
</comment>
<dbReference type="AlphaFoldDB" id="A0A822F7Q0"/>
<dbReference type="EMBL" id="CAJOBR010084761">
    <property type="protein sequence ID" value="CAF5130634.1"/>
    <property type="molecule type" value="Genomic_DNA"/>
</dbReference>
<sequence>MSSKALVILGLSKKTNSASNLGYGKRFGFQRSEEIGVQPHLRSR</sequence>
<organism evidence="1 3">
    <name type="scientific">Rotaria socialis</name>
    <dbReference type="NCBI Taxonomy" id="392032"/>
    <lineage>
        <taxon>Eukaryota</taxon>
        <taxon>Metazoa</taxon>
        <taxon>Spiralia</taxon>
        <taxon>Gnathifera</taxon>
        <taxon>Rotifera</taxon>
        <taxon>Eurotatoria</taxon>
        <taxon>Bdelloidea</taxon>
        <taxon>Philodinida</taxon>
        <taxon>Philodinidae</taxon>
        <taxon>Rotaria</taxon>
    </lineage>
</organism>
<dbReference type="EMBL" id="CAJOBR010079986">
    <property type="protein sequence ID" value="CAF5120896.1"/>
    <property type="molecule type" value="Genomic_DNA"/>
</dbReference>
<evidence type="ECO:0000313" key="3">
    <source>
        <dbReference type="Proteomes" id="UP000663848"/>
    </source>
</evidence>
<accession>A0A822F7Q0</accession>